<reference evidence="2 3" key="1">
    <citation type="submission" date="2020-08" db="EMBL/GenBank/DDBJ databases">
        <title>Genomic Encyclopedia of Type Strains, Phase IV (KMG-IV): sequencing the most valuable type-strain genomes for metagenomic binning, comparative biology and taxonomic classification.</title>
        <authorList>
            <person name="Goeker M."/>
        </authorList>
    </citation>
    <scope>NUCLEOTIDE SEQUENCE [LARGE SCALE GENOMIC DNA]</scope>
    <source>
        <strain evidence="2 3">DSM 29007</strain>
    </source>
</reference>
<dbReference type="Proteomes" id="UP000582837">
    <property type="component" value="Unassembled WGS sequence"/>
</dbReference>
<sequence>MPATAELSGFPEPLWGALLGVIVSGALGAFAADLVTDAGRIERVRREETGWALGFIGKMVVGSVAALVLLTLNPPGESWLTLIGTALAAGVGGEAILLAIVSARRTQQAENERDVAEDKAARIAHDAVEKIESFRVLVTTAAEGHDFHGHADLAPGRPAGMDSLPASSSAGQFRGLLDTFAERSTTEILASARSERTGSITAAVRAILVRVLNHHDVDTRKLKDLGGADPGIRRRIAHEIAQTWPNLNPPFMEEHVTADSTLSTLSRDVRRRTR</sequence>
<feature type="transmembrane region" description="Helical" evidence="1">
    <location>
        <begin position="78"/>
        <end position="101"/>
    </location>
</feature>
<evidence type="ECO:0000313" key="2">
    <source>
        <dbReference type="EMBL" id="MBB6071894.1"/>
    </source>
</evidence>
<organism evidence="2 3">
    <name type="scientific">Longimicrobium terrae</name>
    <dbReference type="NCBI Taxonomy" id="1639882"/>
    <lineage>
        <taxon>Bacteria</taxon>
        <taxon>Pseudomonadati</taxon>
        <taxon>Gemmatimonadota</taxon>
        <taxon>Longimicrobiia</taxon>
        <taxon>Longimicrobiales</taxon>
        <taxon>Longimicrobiaceae</taxon>
        <taxon>Longimicrobium</taxon>
    </lineage>
</organism>
<keyword evidence="1" id="KW-0812">Transmembrane</keyword>
<feature type="transmembrane region" description="Helical" evidence="1">
    <location>
        <begin position="14"/>
        <end position="38"/>
    </location>
</feature>
<dbReference type="InterPro" id="IPR025353">
    <property type="entry name" value="DUF4257"/>
</dbReference>
<evidence type="ECO:0000256" key="1">
    <source>
        <dbReference type="SAM" id="Phobius"/>
    </source>
</evidence>
<evidence type="ECO:0000313" key="3">
    <source>
        <dbReference type="Proteomes" id="UP000582837"/>
    </source>
</evidence>
<feature type="transmembrane region" description="Helical" evidence="1">
    <location>
        <begin position="50"/>
        <end position="72"/>
    </location>
</feature>
<comment type="caution">
    <text evidence="2">The sequence shown here is derived from an EMBL/GenBank/DDBJ whole genome shotgun (WGS) entry which is preliminary data.</text>
</comment>
<gene>
    <name evidence="2" type="ORF">HNQ61_003554</name>
</gene>
<dbReference type="RefSeq" id="WP_170035344.1">
    <property type="nucleotide sequence ID" value="NZ_JABDTL010000001.1"/>
</dbReference>
<keyword evidence="1" id="KW-1133">Transmembrane helix</keyword>
<protein>
    <submittedName>
        <fullName evidence="2">Putative membrane protein YeaQ/YmgE (Transglycosylase-associated protein family)</fullName>
    </submittedName>
</protein>
<dbReference type="AlphaFoldDB" id="A0A841H1P5"/>
<dbReference type="EMBL" id="JACHIA010000011">
    <property type="protein sequence ID" value="MBB6071894.1"/>
    <property type="molecule type" value="Genomic_DNA"/>
</dbReference>
<accession>A0A841H1P5</accession>
<keyword evidence="1" id="KW-0472">Membrane</keyword>
<name>A0A841H1P5_9BACT</name>
<proteinExistence type="predicted"/>
<keyword evidence="3" id="KW-1185">Reference proteome</keyword>
<dbReference type="Pfam" id="PF14074">
    <property type="entry name" value="DUF4257"/>
    <property type="match status" value="1"/>
</dbReference>